<evidence type="ECO:0000259" key="5">
    <source>
        <dbReference type="PROSITE" id="PS50931"/>
    </source>
</evidence>
<dbReference type="SUPFAM" id="SSF53850">
    <property type="entry name" value="Periplasmic binding protein-like II"/>
    <property type="match status" value="1"/>
</dbReference>
<comment type="similarity">
    <text evidence="1">Belongs to the LysR transcriptional regulatory family.</text>
</comment>
<dbReference type="Pfam" id="PF00126">
    <property type="entry name" value="HTH_1"/>
    <property type="match status" value="1"/>
</dbReference>
<sequence length="298" mass="33043">MERQELEAFLALAEELHFGRTAHRLGLSAGRISQVIKALERRVGVPLFERNNRRVALTPVGERLRDDLLPARRIIDEALARAVAAGRGITGSLRIGYSSSMAANLLLNTMETFRTSHPDCDVTIQEIQLSDPYGPLRSEQVHLQITELPVDEPDLDSGPVLYTSPRALLVSSSHPMARRETVSLEDLTHETLLTIGGTVPQHWLDYNFPRRTPSGRPIPQGHAAISWQEIPFLVAAGQGVSLACTEAEPHYSTPGVTWIPVQESLPCHFAAIWPRHGMTTRVRAFLETLHKTTPAGRR</sequence>
<dbReference type="InterPro" id="IPR005119">
    <property type="entry name" value="LysR_subst-bd"/>
</dbReference>
<feature type="domain" description="HTH lysR-type" evidence="5">
    <location>
        <begin position="1"/>
        <end position="58"/>
    </location>
</feature>
<evidence type="ECO:0000256" key="3">
    <source>
        <dbReference type="ARBA" id="ARBA00023125"/>
    </source>
</evidence>
<proteinExistence type="inferred from homology"/>
<dbReference type="GO" id="GO:0003700">
    <property type="term" value="F:DNA-binding transcription factor activity"/>
    <property type="evidence" value="ECO:0007669"/>
    <property type="project" value="InterPro"/>
</dbReference>
<organism evidence="6 7">
    <name type="scientific">Streptomyces xanthii</name>
    <dbReference type="NCBI Taxonomy" id="2768069"/>
    <lineage>
        <taxon>Bacteria</taxon>
        <taxon>Bacillati</taxon>
        <taxon>Actinomycetota</taxon>
        <taxon>Actinomycetes</taxon>
        <taxon>Kitasatosporales</taxon>
        <taxon>Streptomycetaceae</taxon>
        <taxon>Streptomyces</taxon>
    </lineage>
</organism>
<dbReference type="AlphaFoldDB" id="A0A7H1BK72"/>
<dbReference type="Gene3D" id="3.40.190.10">
    <property type="entry name" value="Periplasmic binding protein-like II"/>
    <property type="match status" value="2"/>
</dbReference>
<evidence type="ECO:0000256" key="1">
    <source>
        <dbReference type="ARBA" id="ARBA00009437"/>
    </source>
</evidence>
<evidence type="ECO:0000313" key="6">
    <source>
        <dbReference type="EMBL" id="QNS09127.1"/>
    </source>
</evidence>
<dbReference type="InterPro" id="IPR000847">
    <property type="entry name" value="LysR_HTH_N"/>
</dbReference>
<dbReference type="GO" id="GO:0032993">
    <property type="term" value="C:protein-DNA complex"/>
    <property type="evidence" value="ECO:0007669"/>
    <property type="project" value="TreeGrafter"/>
</dbReference>
<dbReference type="KEGG" id="sxn:IAG42_35335"/>
<dbReference type="GO" id="GO:0003677">
    <property type="term" value="F:DNA binding"/>
    <property type="evidence" value="ECO:0007669"/>
    <property type="project" value="UniProtKB-KW"/>
</dbReference>
<dbReference type="EMBL" id="CP061281">
    <property type="protein sequence ID" value="QNS09127.1"/>
    <property type="molecule type" value="Genomic_DNA"/>
</dbReference>
<keyword evidence="3" id="KW-0238">DNA-binding</keyword>
<evidence type="ECO:0000256" key="4">
    <source>
        <dbReference type="ARBA" id="ARBA00023163"/>
    </source>
</evidence>
<dbReference type="Gene3D" id="1.10.10.10">
    <property type="entry name" value="Winged helix-like DNA-binding domain superfamily/Winged helix DNA-binding domain"/>
    <property type="match status" value="1"/>
</dbReference>
<evidence type="ECO:0000313" key="7">
    <source>
        <dbReference type="Proteomes" id="UP000516428"/>
    </source>
</evidence>
<keyword evidence="4" id="KW-0804">Transcription</keyword>
<gene>
    <name evidence="6" type="ORF">IAG42_35335</name>
</gene>
<evidence type="ECO:0000256" key="2">
    <source>
        <dbReference type="ARBA" id="ARBA00023015"/>
    </source>
</evidence>
<dbReference type="SUPFAM" id="SSF46785">
    <property type="entry name" value="Winged helix' DNA-binding domain"/>
    <property type="match status" value="1"/>
</dbReference>
<keyword evidence="7" id="KW-1185">Reference proteome</keyword>
<dbReference type="PANTHER" id="PTHR30346">
    <property type="entry name" value="TRANSCRIPTIONAL DUAL REGULATOR HCAR-RELATED"/>
    <property type="match status" value="1"/>
</dbReference>
<name>A0A7H1BK72_9ACTN</name>
<dbReference type="Pfam" id="PF03466">
    <property type="entry name" value="LysR_substrate"/>
    <property type="match status" value="1"/>
</dbReference>
<dbReference type="PROSITE" id="PS50931">
    <property type="entry name" value="HTH_LYSR"/>
    <property type="match status" value="1"/>
</dbReference>
<dbReference type="PANTHER" id="PTHR30346:SF0">
    <property type="entry name" value="HCA OPERON TRANSCRIPTIONAL ACTIVATOR HCAR"/>
    <property type="match status" value="1"/>
</dbReference>
<accession>A0A7H1BK72</accession>
<reference evidence="6 7" key="1">
    <citation type="submission" date="2020-09" db="EMBL/GenBank/DDBJ databases">
        <title>A novel species.</title>
        <authorList>
            <person name="Gao J."/>
        </authorList>
    </citation>
    <scope>NUCLEOTIDE SEQUENCE [LARGE SCALE GENOMIC DNA]</scope>
    <source>
        <strain evidence="6 7">CRXT-Y-14</strain>
    </source>
</reference>
<keyword evidence="2" id="KW-0805">Transcription regulation</keyword>
<dbReference type="CDD" id="cd08414">
    <property type="entry name" value="PBP2_LTTR_aromatics_like"/>
    <property type="match status" value="1"/>
</dbReference>
<dbReference type="FunFam" id="1.10.10.10:FF:000001">
    <property type="entry name" value="LysR family transcriptional regulator"/>
    <property type="match status" value="1"/>
</dbReference>
<dbReference type="Proteomes" id="UP000516428">
    <property type="component" value="Chromosome"/>
</dbReference>
<dbReference type="InterPro" id="IPR036390">
    <property type="entry name" value="WH_DNA-bd_sf"/>
</dbReference>
<dbReference type="InterPro" id="IPR036388">
    <property type="entry name" value="WH-like_DNA-bd_sf"/>
</dbReference>
<protein>
    <submittedName>
        <fullName evidence="6">LysR family transcriptional regulator</fullName>
    </submittedName>
</protein>